<evidence type="ECO:0008006" key="3">
    <source>
        <dbReference type="Google" id="ProtNLM"/>
    </source>
</evidence>
<evidence type="ECO:0000313" key="1">
    <source>
        <dbReference type="EMBL" id="SDD64342.1"/>
    </source>
</evidence>
<dbReference type="RefSeq" id="WP_093186091.1">
    <property type="nucleotide sequence ID" value="NZ_FMYH01000009.1"/>
</dbReference>
<dbReference type="EMBL" id="FMYH01000009">
    <property type="protein sequence ID" value="SDD64342.1"/>
    <property type="molecule type" value="Genomic_DNA"/>
</dbReference>
<protein>
    <recommendedName>
        <fullName evidence="3">Mycothiol maleylpyruvate isomerase N-terminal domain-containing protein</fullName>
    </recommendedName>
</protein>
<sequence>MADLIESGPVTADDVRESARWFTQVLRTGAQGDFDAPAGNLAWSCWRTGEHVVDDMLAYALQLAGLPRLDYLPLVAADGGDDIARVDRSSGVGGLSETLTASAELLATQVASASPDARAFHPYGLSDGPGFAAMGVVELLVHGYDTAQGLGVDVTPAGRLPIPEGPALRATHRLFVHPPGARPAAALLWCTGRIALPGRSRQTRWTWDSTVR</sequence>
<dbReference type="SUPFAM" id="SSF109854">
    <property type="entry name" value="DinB/YfiT-like putative metalloenzymes"/>
    <property type="match status" value="1"/>
</dbReference>
<dbReference type="OrthoDB" id="4453346at2"/>
<evidence type="ECO:0000313" key="2">
    <source>
        <dbReference type="Proteomes" id="UP000199039"/>
    </source>
</evidence>
<keyword evidence="2" id="KW-1185">Reference proteome</keyword>
<proteinExistence type="predicted"/>
<accession>A0A1G6WER2</accession>
<gene>
    <name evidence="1" type="ORF">SAMN05216410_3623</name>
</gene>
<dbReference type="AlphaFoldDB" id="A0A1G6WER2"/>
<reference evidence="1 2" key="1">
    <citation type="submission" date="2016-09" db="EMBL/GenBank/DDBJ databases">
        <authorList>
            <person name="Capua I."/>
            <person name="De Benedictis P."/>
            <person name="Joannis T."/>
            <person name="Lombin L.H."/>
            <person name="Cattoli G."/>
        </authorList>
    </citation>
    <scope>NUCLEOTIDE SEQUENCE [LARGE SCALE GENOMIC DNA]</scope>
    <source>
        <strain evidence="1 2">ISLP-3</strain>
    </source>
</reference>
<name>A0A1G6WER2_9MICO</name>
<dbReference type="STRING" id="1814289.SAMN05216410_3623"/>
<dbReference type="InterPro" id="IPR034660">
    <property type="entry name" value="DinB/YfiT-like"/>
</dbReference>
<organism evidence="1 2">
    <name type="scientific">Sanguibacter gelidistatuariae</name>
    <dbReference type="NCBI Taxonomy" id="1814289"/>
    <lineage>
        <taxon>Bacteria</taxon>
        <taxon>Bacillati</taxon>
        <taxon>Actinomycetota</taxon>
        <taxon>Actinomycetes</taxon>
        <taxon>Micrococcales</taxon>
        <taxon>Sanguibacteraceae</taxon>
        <taxon>Sanguibacter</taxon>
    </lineage>
</organism>
<dbReference type="Proteomes" id="UP000199039">
    <property type="component" value="Unassembled WGS sequence"/>
</dbReference>